<dbReference type="Proteomes" id="UP000268829">
    <property type="component" value="Unassembled WGS sequence"/>
</dbReference>
<comment type="caution">
    <text evidence="1">The sequence shown here is derived from an EMBL/GenBank/DDBJ whole genome shotgun (WGS) entry which is preliminary data.</text>
</comment>
<protein>
    <recommendedName>
        <fullName evidence="3">YgiT-type zinc finger protein</fullName>
    </recommendedName>
</protein>
<dbReference type="EMBL" id="RHHS01000076">
    <property type="protein sequence ID" value="RNB50737.1"/>
    <property type="molecule type" value="Genomic_DNA"/>
</dbReference>
<dbReference type="AlphaFoldDB" id="A0A3M8AJH2"/>
<organism evidence="1 2">
    <name type="scientific">Brevibacillus gelatini</name>
    <dbReference type="NCBI Taxonomy" id="1655277"/>
    <lineage>
        <taxon>Bacteria</taxon>
        <taxon>Bacillati</taxon>
        <taxon>Bacillota</taxon>
        <taxon>Bacilli</taxon>
        <taxon>Bacillales</taxon>
        <taxon>Paenibacillaceae</taxon>
        <taxon>Brevibacillus</taxon>
    </lineage>
</organism>
<accession>A0A3M8AJH2</accession>
<keyword evidence="2" id="KW-1185">Reference proteome</keyword>
<evidence type="ECO:0000313" key="2">
    <source>
        <dbReference type="Proteomes" id="UP000268829"/>
    </source>
</evidence>
<sequence>MFAIEQCVMCGCKDVPNQTLTIPVNMQGIVSVNVLGAKCSNPDCLEEYYDSETTELVRKIKKLTYDGLTLDK</sequence>
<reference evidence="1 2" key="1">
    <citation type="submission" date="2018-10" db="EMBL/GenBank/DDBJ databases">
        <title>Phylogenomics of Brevibacillus.</title>
        <authorList>
            <person name="Dunlap C."/>
        </authorList>
    </citation>
    <scope>NUCLEOTIDE SEQUENCE [LARGE SCALE GENOMIC DNA]</scope>
    <source>
        <strain evidence="1 2">DSM 100115</strain>
    </source>
</reference>
<proteinExistence type="predicted"/>
<gene>
    <name evidence="1" type="ORF">EDM57_22710</name>
</gene>
<dbReference type="OrthoDB" id="2633179at2"/>
<name>A0A3M8AJH2_9BACL</name>
<evidence type="ECO:0008006" key="3">
    <source>
        <dbReference type="Google" id="ProtNLM"/>
    </source>
</evidence>
<evidence type="ECO:0000313" key="1">
    <source>
        <dbReference type="EMBL" id="RNB50737.1"/>
    </source>
</evidence>
<dbReference type="RefSeq" id="WP_122906942.1">
    <property type="nucleotide sequence ID" value="NZ_RHHS01000076.1"/>
</dbReference>